<organism evidence="1 2">
    <name type="scientific">Streptomyces purpureus</name>
    <dbReference type="NCBI Taxonomy" id="1951"/>
    <lineage>
        <taxon>Bacteria</taxon>
        <taxon>Bacillati</taxon>
        <taxon>Actinomycetota</taxon>
        <taxon>Actinomycetes</taxon>
        <taxon>Kitasatosporales</taxon>
        <taxon>Streptomycetaceae</taxon>
        <taxon>Streptomyces</taxon>
    </lineage>
</organism>
<protein>
    <submittedName>
        <fullName evidence="1">Uncharacterized protein</fullName>
    </submittedName>
</protein>
<comment type="caution">
    <text evidence="1">The sequence shown here is derived from an EMBL/GenBank/DDBJ whole genome shotgun (WGS) entry which is preliminary data.</text>
</comment>
<dbReference type="EMBL" id="BMQQ01000038">
    <property type="protein sequence ID" value="GGT61036.1"/>
    <property type="molecule type" value="Genomic_DNA"/>
</dbReference>
<dbReference type="RefSeq" id="WP_158685702.1">
    <property type="nucleotide sequence ID" value="NZ_BMQQ01000038.1"/>
</dbReference>
<gene>
    <name evidence="1" type="ORF">GCM10014713_62950</name>
</gene>
<sequence>MDVFSSINSGLSHGLVAEFTVYGEEGGYLEAAAFAWLTEGFRASVAIEGEGDPPSDLLSAAGFRPRGKGASPGGGGALWGRLTVSPAGTFEVLSKPYSQKFLPWLERCIDGRPESVIAEIGEFSERGEVGNSDLRFSVSFDEELPSYVKLRYHVDDAMLTGPETARVEHARLLAASNWVCSKYDVVFGHLSYDHAGGATELERYLRGPARVPTLNTPRWRECLRGYSWLMTIPGEVVRALGGVNVLRDSGAFWVISPLPNGSIMLQATPTFNEYQGEAVKSVLRAVRDVLITGEFRPPAPAPGQPPTHMVIFGE</sequence>
<dbReference type="Proteomes" id="UP000619486">
    <property type="component" value="Unassembled WGS sequence"/>
</dbReference>
<evidence type="ECO:0000313" key="1">
    <source>
        <dbReference type="EMBL" id="GGT61036.1"/>
    </source>
</evidence>
<reference evidence="1" key="2">
    <citation type="submission" date="2020-09" db="EMBL/GenBank/DDBJ databases">
        <authorList>
            <person name="Sun Q."/>
            <person name="Ohkuma M."/>
        </authorList>
    </citation>
    <scope>NUCLEOTIDE SEQUENCE</scope>
    <source>
        <strain evidence="1">JCM 3172</strain>
    </source>
</reference>
<keyword evidence="2" id="KW-1185">Reference proteome</keyword>
<reference evidence="1" key="1">
    <citation type="journal article" date="2014" name="Int. J. Syst. Evol. Microbiol.">
        <title>Complete genome sequence of Corynebacterium casei LMG S-19264T (=DSM 44701T), isolated from a smear-ripened cheese.</title>
        <authorList>
            <consortium name="US DOE Joint Genome Institute (JGI-PGF)"/>
            <person name="Walter F."/>
            <person name="Albersmeier A."/>
            <person name="Kalinowski J."/>
            <person name="Ruckert C."/>
        </authorList>
    </citation>
    <scope>NUCLEOTIDE SEQUENCE</scope>
    <source>
        <strain evidence="1">JCM 3172</strain>
    </source>
</reference>
<evidence type="ECO:0000313" key="2">
    <source>
        <dbReference type="Proteomes" id="UP000619486"/>
    </source>
</evidence>
<proteinExistence type="predicted"/>
<name>A0A918LW63_9ACTN</name>
<accession>A0A918LW63</accession>
<dbReference type="AlphaFoldDB" id="A0A918LW63"/>